<protein>
    <recommendedName>
        <fullName evidence="4">Proteophosphoglycan ppg4</fullName>
    </recommendedName>
</protein>
<evidence type="ECO:0008006" key="4">
    <source>
        <dbReference type="Google" id="ProtNLM"/>
    </source>
</evidence>
<proteinExistence type="predicted"/>
<evidence type="ECO:0000313" key="3">
    <source>
        <dbReference type="Proteomes" id="UP000311382"/>
    </source>
</evidence>
<dbReference type="AlphaFoldDB" id="A0A5C5FQ39"/>
<accession>A0A5C5FQ39</accession>
<dbReference type="Proteomes" id="UP000311382">
    <property type="component" value="Unassembled WGS sequence"/>
</dbReference>
<name>A0A5C5FQ39_9BASI</name>
<feature type="signal peptide" evidence="1">
    <location>
        <begin position="1"/>
        <end position="36"/>
    </location>
</feature>
<keyword evidence="3" id="KW-1185">Reference proteome</keyword>
<keyword evidence="1" id="KW-0732">Signal</keyword>
<evidence type="ECO:0000313" key="2">
    <source>
        <dbReference type="EMBL" id="TNY18910.1"/>
    </source>
</evidence>
<feature type="chain" id="PRO_5022820062" description="Proteophosphoglycan ppg4" evidence="1">
    <location>
        <begin position="37"/>
        <end position="157"/>
    </location>
</feature>
<feature type="non-terminal residue" evidence="2">
    <location>
        <position position="1"/>
    </location>
</feature>
<sequence>MPMMTKTPSAKSLFEGEKMLPLLALYAALAVELADAEECKVECALVAEGDEAGEEVSEDGPAEEVLGSPTVLDSLETLGTRDDGTSPVELSAAVLGSGVVALPRAELTGSSVVALVAAKATVALALTCATVVVVGTARAAARDSAAASAAAAARAEA</sequence>
<reference evidence="2 3" key="1">
    <citation type="submission" date="2019-03" db="EMBL/GenBank/DDBJ databases">
        <title>Rhodosporidium diobovatum UCD-FST 08-225 genome sequencing, assembly, and annotation.</title>
        <authorList>
            <person name="Fakankun I.U."/>
            <person name="Fristensky B."/>
            <person name="Levin D.B."/>
        </authorList>
    </citation>
    <scope>NUCLEOTIDE SEQUENCE [LARGE SCALE GENOMIC DNA]</scope>
    <source>
        <strain evidence="2 3">UCD-FST 08-225</strain>
    </source>
</reference>
<gene>
    <name evidence="2" type="ORF">DMC30DRAFT_401855</name>
</gene>
<evidence type="ECO:0000256" key="1">
    <source>
        <dbReference type="SAM" id="SignalP"/>
    </source>
</evidence>
<organism evidence="2 3">
    <name type="scientific">Rhodotorula diobovata</name>
    <dbReference type="NCBI Taxonomy" id="5288"/>
    <lineage>
        <taxon>Eukaryota</taxon>
        <taxon>Fungi</taxon>
        <taxon>Dikarya</taxon>
        <taxon>Basidiomycota</taxon>
        <taxon>Pucciniomycotina</taxon>
        <taxon>Microbotryomycetes</taxon>
        <taxon>Sporidiobolales</taxon>
        <taxon>Sporidiobolaceae</taxon>
        <taxon>Rhodotorula</taxon>
    </lineage>
</organism>
<dbReference type="EMBL" id="SOZI01000116">
    <property type="protein sequence ID" value="TNY18910.1"/>
    <property type="molecule type" value="Genomic_DNA"/>
</dbReference>
<comment type="caution">
    <text evidence="2">The sequence shown here is derived from an EMBL/GenBank/DDBJ whole genome shotgun (WGS) entry which is preliminary data.</text>
</comment>